<dbReference type="Pfam" id="PF05954">
    <property type="entry name" value="Phage_GPD"/>
    <property type="match status" value="1"/>
</dbReference>
<protein>
    <submittedName>
        <fullName evidence="2">Type VI secretion system tip protein VgrG</fullName>
    </submittedName>
</protein>
<dbReference type="InterPro" id="IPR006533">
    <property type="entry name" value="T6SS_Vgr_RhsGE"/>
</dbReference>
<dbReference type="RefSeq" id="WP_191617738.1">
    <property type="nucleotide sequence ID" value="NZ_JACYFG010000036.1"/>
</dbReference>
<sequence length="583" mass="62417">MPNPRIIPSPAAKDVVTSTIKVNGNALSRTFEVAAISVVKNIGRIPFARIELYDGDPASETFPACDDPTLDPGGEIEITAGYRSNETPIFKGILTSHSIRLRSSGRSLLTLVCRHPLYQASLTRRSRSFQDFTDSDAISEILGSYNVSIETDATEVTHESLFQYHCTDWDFCVARAHANSRLLIPTDEGASLKTLDAGQEPSLQLQYGATLLELDVELDIRSQPTEATATSWDPASQEILESTASEPSLPSAGNQNADSLAALHGQSQHFHHAGAVTQEELDAFASGQLLLQRLGARVGRARCMGIAEPLPGQLVDIAGISDRFSGSYLISGVRHTLSQGTWYTDLQIGMLPEKAAANARTEAAAPFASSMLPHASGLHIGIVEALEGDPQSEFRIQVKLPTQGEDAAPYWARLASIDAGESRGAFLYPEIGDEVVVAFFDHDPRHPLVLGSLYSSARPAPLEPSDDNHEKGFFSRSEMKLLFNDDLVSATLETPNGNILQLSEDEGAILIEDENGNKITLNADGIELSSAADLNLSASGDINIEGTNVTLKANAQFTAEGASAAELKASGNTTIKGALVQIN</sequence>
<dbReference type="InterPro" id="IPR006531">
    <property type="entry name" value="Gp5/Vgr_OB"/>
</dbReference>
<name>A0A927IFZ8_9BACT</name>
<dbReference type="Gene3D" id="2.30.110.50">
    <property type="match status" value="1"/>
</dbReference>
<evidence type="ECO:0000313" key="3">
    <source>
        <dbReference type="Proteomes" id="UP000622317"/>
    </source>
</evidence>
<evidence type="ECO:0000259" key="1">
    <source>
        <dbReference type="Pfam" id="PF04717"/>
    </source>
</evidence>
<keyword evidence="3" id="KW-1185">Reference proteome</keyword>
<gene>
    <name evidence="2" type="primary">vgrG</name>
    <name evidence="2" type="ORF">IEN85_14160</name>
</gene>
<dbReference type="Gene3D" id="4.10.220.110">
    <property type="match status" value="1"/>
</dbReference>
<organism evidence="2 3">
    <name type="scientific">Pelagicoccus enzymogenes</name>
    <dbReference type="NCBI Taxonomy" id="2773457"/>
    <lineage>
        <taxon>Bacteria</taxon>
        <taxon>Pseudomonadati</taxon>
        <taxon>Verrucomicrobiota</taxon>
        <taxon>Opitutia</taxon>
        <taxon>Puniceicoccales</taxon>
        <taxon>Pelagicoccaceae</taxon>
        <taxon>Pelagicoccus</taxon>
    </lineage>
</organism>
<proteinExistence type="predicted"/>
<comment type="caution">
    <text evidence="2">The sequence shown here is derived from an EMBL/GenBank/DDBJ whole genome shotgun (WGS) entry which is preliminary data.</text>
</comment>
<dbReference type="NCBIfam" id="TIGR01646">
    <property type="entry name" value="vgr_GE"/>
    <property type="match status" value="1"/>
</dbReference>
<dbReference type="Gene3D" id="3.55.50.10">
    <property type="entry name" value="Baseplate protein-like domains"/>
    <property type="match status" value="1"/>
</dbReference>
<feature type="domain" description="Gp5/Type VI secretion system Vgr protein OB-fold" evidence="1">
    <location>
        <begin position="380"/>
        <end position="454"/>
    </location>
</feature>
<dbReference type="SUPFAM" id="SSF69255">
    <property type="entry name" value="gp5 N-terminal domain-like"/>
    <property type="match status" value="1"/>
</dbReference>
<dbReference type="Gene3D" id="2.40.50.230">
    <property type="entry name" value="Gp5 N-terminal domain"/>
    <property type="match status" value="1"/>
</dbReference>
<dbReference type="AlphaFoldDB" id="A0A927IFZ8"/>
<dbReference type="SUPFAM" id="SSF69279">
    <property type="entry name" value="Phage tail proteins"/>
    <property type="match status" value="1"/>
</dbReference>
<dbReference type="Pfam" id="PF04717">
    <property type="entry name" value="Phage_base_V"/>
    <property type="match status" value="1"/>
</dbReference>
<accession>A0A927IFZ8</accession>
<dbReference type="Proteomes" id="UP000622317">
    <property type="component" value="Unassembled WGS sequence"/>
</dbReference>
<reference evidence="2" key="1">
    <citation type="submission" date="2020-09" db="EMBL/GenBank/DDBJ databases">
        <title>Pelagicoccus enzymogenes sp. nov. with an EPS production, isolated from marine sediment.</title>
        <authorList>
            <person name="Feng X."/>
        </authorList>
    </citation>
    <scope>NUCLEOTIDE SEQUENCE</scope>
    <source>
        <strain evidence="2">NFK12</strain>
    </source>
</reference>
<dbReference type="EMBL" id="JACYFG010000036">
    <property type="protein sequence ID" value="MBD5780642.1"/>
    <property type="molecule type" value="Genomic_DNA"/>
</dbReference>
<evidence type="ECO:0000313" key="2">
    <source>
        <dbReference type="EMBL" id="MBD5780642.1"/>
    </source>
</evidence>
<dbReference type="InterPro" id="IPR037026">
    <property type="entry name" value="Vgr_OB-fold_dom_sf"/>
</dbReference>